<dbReference type="Gene3D" id="3.30.70.940">
    <property type="entry name" value="NusG, N-terminal domain"/>
    <property type="match status" value="1"/>
</dbReference>
<sequence length="145" mass="16439">MTILSARTTRGREKTAINAMRNQVKTSNLDIKALFHPDDLQGYIFIEGKEQDIKDLVNDSRNARGVLDKKVDVDQIEKYLDEEQEEIKIEEGDTVEVISGPFKGEQAKIERVDDTNREVTIELIDAAVPIPTTVDIDTVRRKANQ</sequence>
<dbReference type="NCBIfam" id="TIGR00405">
    <property type="entry name" value="KOW_elon_Spt5"/>
    <property type="match status" value="1"/>
</dbReference>
<dbReference type="SMART" id="SM00739">
    <property type="entry name" value="KOW"/>
    <property type="match status" value="1"/>
</dbReference>
<dbReference type="RefSeq" id="WP_153549747.1">
    <property type="nucleotide sequence ID" value="NZ_CP040089.1"/>
</dbReference>
<reference evidence="6" key="1">
    <citation type="submission" date="2019-05" db="EMBL/GenBank/DDBJ databases">
        <title>Candidatus Nanohalobium constans, a novel model system to study the DPANN nano-sized archaea: genomic and physiological characterization of a nanoarchaeon co-cultured with its chitinotrophic host.</title>
        <authorList>
            <person name="La Cono V."/>
            <person name="Arcadi E."/>
            <person name="Crisafi F."/>
            <person name="Denaro R."/>
            <person name="La Spada G."/>
            <person name="Messina E."/>
            <person name="Smedile F."/>
            <person name="Toshchakov S.V."/>
            <person name="Shevchenko M.A."/>
            <person name="Golyshin P.N."/>
            <person name="Golyshina O.V."/>
            <person name="Ferrer M."/>
            <person name="Rohde M."/>
            <person name="Mushegian A."/>
            <person name="Sorokin D.Y."/>
            <person name="Giuliano L."/>
            <person name="Yakimov M.M."/>
        </authorList>
    </citation>
    <scope>NUCLEOTIDE SEQUENCE [LARGE SCALE GENOMIC DNA]</scope>
    <source>
        <strain evidence="6">LC1Nh</strain>
    </source>
</reference>
<keyword evidence="2" id="KW-0804">Transcription</keyword>
<evidence type="ECO:0000313" key="6">
    <source>
        <dbReference type="Proteomes" id="UP000377803"/>
    </source>
</evidence>
<accession>A0A5Q0UFN9</accession>
<dbReference type="Pfam" id="PF00467">
    <property type="entry name" value="KOW"/>
    <property type="match status" value="1"/>
</dbReference>
<evidence type="ECO:0000259" key="4">
    <source>
        <dbReference type="SMART" id="SM00739"/>
    </source>
</evidence>
<dbReference type="InterPro" id="IPR008991">
    <property type="entry name" value="Translation_prot_SH3-like_sf"/>
</dbReference>
<dbReference type="EMBL" id="CP040089">
    <property type="protein sequence ID" value="QGA80010.1"/>
    <property type="molecule type" value="Genomic_DNA"/>
</dbReference>
<dbReference type="AlphaFoldDB" id="A0A5Q0UFN9"/>
<dbReference type="CDD" id="cd06091">
    <property type="entry name" value="KOW_NusG"/>
    <property type="match status" value="1"/>
</dbReference>
<keyword evidence="6" id="KW-1185">Reference proteome</keyword>
<dbReference type="GO" id="GO:0003735">
    <property type="term" value="F:structural constituent of ribosome"/>
    <property type="evidence" value="ECO:0007669"/>
    <property type="project" value="InterPro"/>
</dbReference>
<keyword evidence="2" id="KW-0805">Transcription regulation</keyword>
<dbReference type="SUPFAM" id="SSF50104">
    <property type="entry name" value="Translation proteins SH3-like domain"/>
    <property type="match status" value="1"/>
</dbReference>
<dbReference type="PROSITE" id="PS01108">
    <property type="entry name" value="RIBOSOMAL_L24"/>
    <property type="match status" value="1"/>
</dbReference>
<dbReference type="InterPro" id="IPR036735">
    <property type="entry name" value="NGN_dom_sf"/>
</dbReference>
<dbReference type="Gene3D" id="2.30.30.30">
    <property type="match status" value="1"/>
</dbReference>
<evidence type="ECO:0000313" key="5">
    <source>
        <dbReference type="EMBL" id="QGA80010.1"/>
    </source>
</evidence>
<dbReference type="Proteomes" id="UP000377803">
    <property type="component" value="Chromosome"/>
</dbReference>
<dbReference type="InterPro" id="IPR005824">
    <property type="entry name" value="KOW"/>
</dbReference>
<comment type="similarity">
    <text evidence="1">Belongs to the SPT5 family.</text>
</comment>
<feature type="domain" description="KOW" evidence="4">
    <location>
        <begin position="88"/>
        <end position="115"/>
    </location>
</feature>
<dbReference type="KEGG" id="ncon:LC1Nh_0102"/>
<dbReference type="GO" id="GO:0003746">
    <property type="term" value="F:translation elongation factor activity"/>
    <property type="evidence" value="ECO:0007669"/>
    <property type="project" value="InterPro"/>
</dbReference>
<dbReference type="OrthoDB" id="371863at2157"/>
<dbReference type="Pfam" id="PF03439">
    <property type="entry name" value="Spt5-NGN"/>
    <property type="match status" value="1"/>
</dbReference>
<dbReference type="InterPro" id="IPR005825">
    <property type="entry name" value="Ribosomal_uL24_CS"/>
</dbReference>
<dbReference type="InterPro" id="IPR011590">
    <property type="entry name" value="Spt5_arc"/>
</dbReference>
<gene>
    <name evidence="5" type="primary">nusG</name>
    <name evidence="5" type="ORF">LC1Nh_0102</name>
</gene>
<proteinExistence type="inferred from homology"/>
<organism evidence="5 6">
    <name type="scientific">Candidatus Nanohalobium constans</name>
    <dbReference type="NCBI Taxonomy" id="2565781"/>
    <lineage>
        <taxon>Archaea</taxon>
        <taxon>Candidatus Nanohalarchaeota</taxon>
        <taxon>Candidatus Nanohalobia</taxon>
        <taxon>Candidatus Nanohalobiales</taxon>
        <taxon>Candidatus Nanohalobiaceae</taxon>
        <taxon>Candidatus Nanohalobium</taxon>
    </lineage>
</organism>
<dbReference type="GO" id="GO:0005840">
    <property type="term" value="C:ribosome"/>
    <property type="evidence" value="ECO:0007669"/>
    <property type="project" value="InterPro"/>
</dbReference>
<dbReference type="InterPro" id="IPR005100">
    <property type="entry name" value="NGN-domain"/>
</dbReference>
<protein>
    <recommendedName>
        <fullName evidence="3">Transcription elongation factor Spt5</fullName>
    </recommendedName>
</protein>
<dbReference type="GO" id="GO:0006354">
    <property type="term" value="P:DNA-templated transcription elongation"/>
    <property type="evidence" value="ECO:0007669"/>
    <property type="project" value="InterPro"/>
</dbReference>
<dbReference type="GeneID" id="42364482"/>
<dbReference type="InterPro" id="IPR014722">
    <property type="entry name" value="Rib_uL2_dom2"/>
</dbReference>
<name>A0A5Q0UFN9_9ARCH</name>
<evidence type="ECO:0000256" key="2">
    <source>
        <dbReference type="ARBA" id="ARBA00023015"/>
    </source>
</evidence>
<evidence type="ECO:0000256" key="3">
    <source>
        <dbReference type="NCBIfam" id="TIGR00405"/>
    </source>
</evidence>
<evidence type="ECO:0000256" key="1">
    <source>
        <dbReference type="ARBA" id="ARBA00006956"/>
    </source>
</evidence>